<reference evidence="1 2" key="1">
    <citation type="submission" date="2017-11" db="EMBL/GenBank/DDBJ databases">
        <title>De novo assembly and phasing of dikaryotic genomes from two isolates of Puccinia coronata f. sp. avenae, the causal agent of oat crown rust.</title>
        <authorList>
            <person name="Miller M.E."/>
            <person name="Zhang Y."/>
            <person name="Omidvar V."/>
            <person name="Sperschneider J."/>
            <person name="Schwessinger B."/>
            <person name="Raley C."/>
            <person name="Palmer J.M."/>
            <person name="Garnica D."/>
            <person name="Upadhyaya N."/>
            <person name="Rathjen J."/>
            <person name="Taylor J.M."/>
            <person name="Park R.F."/>
            <person name="Dodds P.N."/>
            <person name="Hirsch C.D."/>
            <person name="Kianian S.F."/>
            <person name="Figueroa M."/>
        </authorList>
    </citation>
    <scope>NUCLEOTIDE SEQUENCE [LARGE SCALE GENOMIC DNA]</scope>
    <source>
        <strain evidence="1">12SD80</strain>
    </source>
</reference>
<name>A0A2N5V178_9BASI</name>
<organism evidence="1 2">
    <name type="scientific">Puccinia coronata f. sp. avenae</name>
    <dbReference type="NCBI Taxonomy" id="200324"/>
    <lineage>
        <taxon>Eukaryota</taxon>
        <taxon>Fungi</taxon>
        <taxon>Dikarya</taxon>
        <taxon>Basidiomycota</taxon>
        <taxon>Pucciniomycotina</taxon>
        <taxon>Pucciniomycetes</taxon>
        <taxon>Pucciniales</taxon>
        <taxon>Pucciniaceae</taxon>
        <taxon>Puccinia</taxon>
    </lineage>
</organism>
<evidence type="ECO:0000313" key="2">
    <source>
        <dbReference type="Proteomes" id="UP000235392"/>
    </source>
</evidence>
<dbReference type="Proteomes" id="UP000235392">
    <property type="component" value="Unassembled WGS sequence"/>
</dbReference>
<evidence type="ECO:0000313" key="1">
    <source>
        <dbReference type="EMBL" id="PLW43759.1"/>
    </source>
</evidence>
<sequence length="178" mass="19909">MILLVATCGKNGFRLVSEKDSPTFLSSRGFKTTIDLTWANFLASRLATSTSTSSNNHGSNHQKLVTTIALAAPKPIFHVVAPKATAVDQDLFRKTLQSNLSQLSTQINQLPIYQAEEQLTSSIFDAWQAQGRKTCINPARAKKWWEKDTLDPLVKIQNKCRRLLIMSPSPENAEQFNY</sequence>
<proteinExistence type="predicted"/>
<protein>
    <recommendedName>
        <fullName evidence="3">Endonuclease/exonuclease/phosphatase domain-containing protein</fullName>
    </recommendedName>
</protein>
<accession>A0A2N5V178</accession>
<evidence type="ECO:0008006" key="3">
    <source>
        <dbReference type="Google" id="ProtNLM"/>
    </source>
</evidence>
<gene>
    <name evidence="1" type="ORF">PCASD_09361</name>
</gene>
<dbReference type="EMBL" id="PGCI01000064">
    <property type="protein sequence ID" value="PLW43759.1"/>
    <property type="molecule type" value="Genomic_DNA"/>
</dbReference>
<comment type="caution">
    <text evidence="1">The sequence shown here is derived from an EMBL/GenBank/DDBJ whole genome shotgun (WGS) entry which is preliminary data.</text>
</comment>
<dbReference type="InterPro" id="IPR036691">
    <property type="entry name" value="Endo/exonu/phosph_ase_sf"/>
</dbReference>
<dbReference type="AlphaFoldDB" id="A0A2N5V178"/>
<dbReference type="Gene3D" id="3.60.10.10">
    <property type="entry name" value="Endonuclease/exonuclease/phosphatase"/>
    <property type="match status" value="1"/>
</dbReference>